<dbReference type="Pfam" id="PF00098">
    <property type="entry name" value="zf-CCHC"/>
    <property type="match status" value="1"/>
</dbReference>
<evidence type="ECO:0000256" key="2">
    <source>
        <dbReference type="SAM" id="MobiDB-lite"/>
    </source>
</evidence>
<keyword evidence="5" id="KW-1185">Reference proteome</keyword>
<dbReference type="InterPro" id="IPR001878">
    <property type="entry name" value="Znf_CCHC"/>
</dbReference>
<dbReference type="EMBL" id="REGN01006276">
    <property type="protein sequence ID" value="RNA10176.1"/>
    <property type="molecule type" value="Genomic_DNA"/>
</dbReference>
<feature type="compositionally biased region" description="Basic and acidic residues" evidence="2">
    <location>
        <begin position="36"/>
        <end position="46"/>
    </location>
</feature>
<dbReference type="AlphaFoldDB" id="A0A3M7QFG0"/>
<keyword evidence="1" id="KW-0863">Zinc-finger</keyword>
<feature type="domain" description="CCHC-type" evidence="3">
    <location>
        <begin position="249"/>
        <end position="262"/>
    </location>
</feature>
<sequence length="461" mass="54497">MNRYPTDSGTDDDNRSRAPTRKRKSSYKRSSNGNNSEEKGKQYKNEMKKKRLRTRQREKRKNYDTNQRKRKESGNYEKDKVEKEKTKRQVFRSVFQGPKVEKYKAKNIINEIKRHKENVFVLRAYVNDKNQLVILTTNENDHSMINREWPKEAFEGGLTLCENQEATPKKKRFYCVIRGMRRNLDENEIVDELEIEYGIKSLIRILNREKQRTTLIENEEEHIYLLKNGIYLDNRHFTVEEYVQKQIVCYRCSKPGHIAKHCQGQVRCTLCAGNHEYSTCKIKNLENKTSHIKCANCNSTEHTGNSRECPVFQIYKTNLNKNIGKTYAEILKQQEKTTGKKIIKEVKKTNENIAVKRVKKCLEEIVEYIGNFSDEIKTIIERNIGTHMVKKMEKERKGEKIKPREDLTIEEIERGDDQEDNNHEENLIELEISQNNEVNHINRNSNEEILSSTIKNRNTVE</sequence>
<feature type="compositionally biased region" description="Basic residues" evidence="2">
    <location>
        <begin position="47"/>
        <end position="60"/>
    </location>
</feature>
<organism evidence="4 5">
    <name type="scientific">Brachionus plicatilis</name>
    <name type="common">Marine rotifer</name>
    <name type="synonym">Brachionus muelleri</name>
    <dbReference type="NCBI Taxonomy" id="10195"/>
    <lineage>
        <taxon>Eukaryota</taxon>
        <taxon>Metazoa</taxon>
        <taxon>Spiralia</taxon>
        <taxon>Gnathifera</taxon>
        <taxon>Rotifera</taxon>
        <taxon>Eurotatoria</taxon>
        <taxon>Monogononta</taxon>
        <taxon>Pseudotrocha</taxon>
        <taxon>Ploima</taxon>
        <taxon>Brachionidae</taxon>
        <taxon>Brachionus</taxon>
    </lineage>
</organism>
<gene>
    <name evidence="4" type="ORF">BpHYR1_012721</name>
</gene>
<dbReference type="Proteomes" id="UP000276133">
    <property type="component" value="Unassembled WGS sequence"/>
</dbReference>
<keyword evidence="1" id="KW-0862">Zinc</keyword>
<accession>A0A3M7QFG0</accession>
<feature type="compositionally biased region" description="Basic and acidic residues" evidence="2">
    <location>
        <begin position="61"/>
        <end position="85"/>
    </location>
</feature>
<reference evidence="4 5" key="1">
    <citation type="journal article" date="2018" name="Sci. Rep.">
        <title>Genomic signatures of local adaptation to the degree of environmental predictability in rotifers.</title>
        <authorList>
            <person name="Franch-Gras L."/>
            <person name="Hahn C."/>
            <person name="Garcia-Roger E.M."/>
            <person name="Carmona M.J."/>
            <person name="Serra M."/>
            <person name="Gomez A."/>
        </authorList>
    </citation>
    <scope>NUCLEOTIDE SEQUENCE [LARGE SCALE GENOMIC DNA]</scope>
    <source>
        <strain evidence="4">HYR1</strain>
    </source>
</reference>
<feature type="compositionally biased region" description="Basic residues" evidence="2">
    <location>
        <begin position="18"/>
        <end position="27"/>
    </location>
</feature>
<evidence type="ECO:0000313" key="4">
    <source>
        <dbReference type="EMBL" id="RNA10176.1"/>
    </source>
</evidence>
<dbReference type="PROSITE" id="PS50158">
    <property type="entry name" value="ZF_CCHC"/>
    <property type="match status" value="1"/>
</dbReference>
<comment type="caution">
    <text evidence="4">The sequence shown here is derived from an EMBL/GenBank/DDBJ whole genome shotgun (WGS) entry which is preliminary data.</text>
</comment>
<evidence type="ECO:0000259" key="3">
    <source>
        <dbReference type="PROSITE" id="PS50158"/>
    </source>
</evidence>
<dbReference type="GO" id="GO:0003676">
    <property type="term" value="F:nucleic acid binding"/>
    <property type="evidence" value="ECO:0007669"/>
    <property type="project" value="InterPro"/>
</dbReference>
<dbReference type="OrthoDB" id="8123886at2759"/>
<protein>
    <submittedName>
        <fullName evidence="4">Nucleic-acid-binding from mobile element jockey-like</fullName>
    </submittedName>
</protein>
<proteinExistence type="predicted"/>
<name>A0A3M7QFG0_BRAPC</name>
<dbReference type="GO" id="GO:0008270">
    <property type="term" value="F:zinc ion binding"/>
    <property type="evidence" value="ECO:0007669"/>
    <property type="project" value="UniProtKB-KW"/>
</dbReference>
<keyword evidence="1" id="KW-0479">Metal-binding</keyword>
<feature type="region of interest" description="Disordered" evidence="2">
    <location>
        <begin position="1"/>
        <end position="85"/>
    </location>
</feature>
<evidence type="ECO:0000256" key="1">
    <source>
        <dbReference type="PROSITE-ProRule" id="PRU00047"/>
    </source>
</evidence>
<dbReference type="SMART" id="SM00343">
    <property type="entry name" value="ZnF_C2HC"/>
    <property type="match status" value="2"/>
</dbReference>
<evidence type="ECO:0000313" key="5">
    <source>
        <dbReference type="Proteomes" id="UP000276133"/>
    </source>
</evidence>